<feature type="compositionally biased region" description="Polar residues" evidence="3">
    <location>
        <begin position="33"/>
        <end position="53"/>
    </location>
</feature>
<dbReference type="STRING" id="34061.B0189_03415"/>
<evidence type="ECO:0000256" key="1">
    <source>
        <dbReference type="ARBA" id="ARBA00022448"/>
    </source>
</evidence>
<dbReference type="GO" id="GO:0030288">
    <property type="term" value="C:outer membrane-bounded periplasmic space"/>
    <property type="evidence" value="ECO:0007669"/>
    <property type="project" value="TreeGrafter"/>
</dbReference>
<keyword evidence="2 4" id="KW-0732">Signal</keyword>
<dbReference type="PANTHER" id="PTHR30532:SF1">
    <property type="entry name" value="IRON(3+)-HYDROXAMATE-BINDING PROTEIN FHUD"/>
    <property type="match status" value="1"/>
</dbReference>
<name>A0A1N7EJS9_9GAMM</name>
<protein>
    <submittedName>
        <fullName evidence="5">Iron complex transport system substrate-binding protein</fullName>
    </submittedName>
</protein>
<dbReference type="Proteomes" id="UP000187495">
    <property type="component" value="Unassembled WGS sequence"/>
</dbReference>
<feature type="chain" id="PRO_5009941372" evidence="4">
    <location>
        <begin position="28"/>
        <end position="331"/>
    </location>
</feature>
<evidence type="ECO:0000256" key="3">
    <source>
        <dbReference type="SAM" id="MobiDB-lite"/>
    </source>
</evidence>
<dbReference type="SUPFAM" id="SSF53807">
    <property type="entry name" value="Helical backbone' metal receptor"/>
    <property type="match status" value="1"/>
</dbReference>
<evidence type="ECO:0000313" key="5">
    <source>
        <dbReference type="EMBL" id="SIR88360.1"/>
    </source>
</evidence>
<dbReference type="PANTHER" id="PTHR30532">
    <property type="entry name" value="IRON III DICITRATE-BINDING PERIPLASMIC PROTEIN"/>
    <property type="match status" value="1"/>
</dbReference>
<feature type="region of interest" description="Disordered" evidence="3">
    <location>
        <begin position="29"/>
        <end position="53"/>
    </location>
</feature>
<dbReference type="EMBL" id="FTNU01000005">
    <property type="protein sequence ID" value="SIR88360.1"/>
    <property type="molecule type" value="Genomic_DNA"/>
</dbReference>
<dbReference type="Gene3D" id="3.40.50.1980">
    <property type="entry name" value="Nitrogenase molybdenum iron protein domain"/>
    <property type="match status" value="2"/>
</dbReference>
<keyword evidence="6" id="KW-1185">Reference proteome</keyword>
<dbReference type="InterPro" id="IPR051313">
    <property type="entry name" value="Bact_iron-sidero_bind"/>
</dbReference>
<dbReference type="AlphaFoldDB" id="A0A1N7EJS9"/>
<accession>A0A1N7EJS9</accession>
<proteinExistence type="predicted"/>
<sequence>MINAVSKFLKIGVLMTVFLLSVCTPNADKSPDINKNTHTNTQESTQNNAQTPTALNDTQPIKVMTPDWGVAMNLLALDIIPVAIGEVRNYDEWVAEPALPKQVIDLGLRFTPNSELLAWLVEQGLIEQVIDTEFYAQIRPQYKNISLTTVDFNSQETMATWDGFARATWQIAKTVNKQAQAQIYITRTKDEIRAIGERFTQRNPSIRSLAVVQFVDENNLRLYGQSSIFYPATKQMGLSLVIMGQSNQWGFVPITLNDLAKLPKDSCLLVVKPYSAILQQNLQNNAIWQRLGFGKTRCMGVLEPIWMYGGIPSLYSFAKRLDGVVLMGVSS</sequence>
<evidence type="ECO:0000256" key="2">
    <source>
        <dbReference type="ARBA" id="ARBA00022729"/>
    </source>
</evidence>
<gene>
    <name evidence="5" type="ORF">SAMN02745664_10595</name>
</gene>
<dbReference type="PRINTS" id="PR01715">
    <property type="entry name" value="FERRIBNDNGPP"/>
</dbReference>
<organism evidence="5 6">
    <name type="scientific">Moraxella cuniculi DSM 21768</name>
    <dbReference type="NCBI Taxonomy" id="1122245"/>
    <lineage>
        <taxon>Bacteria</taxon>
        <taxon>Pseudomonadati</taxon>
        <taxon>Pseudomonadota</taxon>
        <taxon>Gammaproteobacteria</taxon>
        <taxon>Moraxellales</taxon>
        <taxon>Moraxellaceae</taxon>
        <taxon>Moraxella</taxon>
    </lineage>
</organism>
<evidence type="ECO:0000313" key="6">
    <source>
        <dbReference type="Proteomes" id="UP000187495"/>
    </source>
</evidence>
<reference evidence="6" key="1">
    <citation type="submission" date="2017-01" db="EMBL/GenBank/DDBJ databases">
        <authorList>
            <person name="Varghese N."/>
            <person name="Submissions S."/>
        </authorList>
    </citation>
    <scope>NUCLEOTIDE SEQUENCE [LARGE SCALE GENOMIC DNA]</scope>
    <source>
        <strain evidence="6">DSM 21768</strain>
    </source>
</reference>
<feature type="signal peptide" evidence="4">
    <location>
        <begin position="1"/>
        <end position="27"/>
    </location>
</feature>
<keyword evidence="1" id="KW-0813">Transport</keyword>
<evidence type="ECO:0000256" key="4">
    <source>
        <dbReference type="SAM" id="SignalP"/>
    </source>
</evidence>